<keyword evidence="5 6" id="KW-0408">Iron</keyword>
<reference evidence="9 10" key="1">
    <citation type="journal article" date="2018" name="Nat. Biotechnol.">
        <title>A standardized bacterial taxonomy based on genome phylogeny substantially revises the tree of life.</title>
        <authorList>
            <person name="Parks D.H."/>
            <person name="Chuvochina M."/>
            <person name="Waite D.W."/>
            <person name="Rinke C."/>
            <person name="Skarshewski A."/>
            <person name="Chaumeil P.A."/>
            <person name="Hugenholtz P."/>
        </authorList>
    </citation>
    <scope>NUCLEOTIDE SEQUENCE [LARGE SCALE GENOMIC DNA]</scope>
    <source>
        <strain evidence="9">UBA10707</strain>
    </source>
</reference>
<dbReference type="PANTHER" id="PTHR33751:SF9">
    <property type="entry name" value="CYTOCHROME C4"/>
    <property type="match status" value="1"/>
</dbReference>
<dbReference type="SUPFAM" id="SSF46626">
    <property type="entry name" value="Cytochrome c"/>
    <property type="match status" value="1"/>
</dbReference>
<evidence type="ECO:0000256" key="6">
    <source>
        <dbReference type="PROSITE-ProRule" id="PRU00433"/>
    </source>
</evidence>
<evidence type="ECO:0000256" key="7">
    <source>
        <dbReference type="SAM" id="SignalP"/>
    </source>
</evidence>
<gene>
    <name evidence="9" type="ORF">DD666_17490</name>
</gene>
<sequence length="122" mass="12636">MKRVSILLSGAICALVGVASAQAADLAAGKAAFEKNGCVACHGAAGDKTIAPMYPILAGQHDDYLVHALTAYQRGVSNAPNSANIRKNPIMGNEIKKLGSADIVNIAAWLSAQEGPLTHNRK</sequence>
<keyword evidence="2 6" id="KW-0349">Heme</keyword>
<dbReference type="EMBL" id="DOEK01000035">
    <property type="protein sequence ID" value="HBP31188.1"/>
    <property type="molecule type" value="Genomic_DNA"/>
</dbReference>
<dbReference type="PROSITE" id="PS51007">
    <property type="entry name" value="CYTC"/>
    <property type="match status" value="1"/>
</dbReference>
<dbReference type="Proteomes" id="UP000264036">
    <property type="component" value="Unassembled WGS sequence"/>
</dbReference>
<proteinExistence type="predicted"/>
<keyword evidence="4" id="KW-0249">Electron transport</keyword>
<keyword evidence="7" id="KW-0732">Signal</keyword>
<organism evidence="9 10">
    <name type="scientific">Advenella kashmirensis</name>
    <dbReference type="NCBI Taxonomy" id="310575"/>
    <lineage>
        <taxon>Bacteria</taxon>
        <taxon>Pseudomonadati</taxon>
        <taxon>Pseudomonadota</taxon>
        <taxon>Betaproteobacteria</taxon>
        <taxon>Burkholderiales</taxon>
        <taxon>Alcaligenaceae</taxon>
    </lineage>
</organism>
<dbReference type="GO" id="GO:0009055">
    <property type="term" value="F:electron transfer activity"/>
    <property type="evidence" value="ECO:0007669"/>
    <property type="project" value="InterPro"/>
</dbReference>
<name>A0A356LKE6_9BURK</name>
<dbReference type="InterPro" id="IPR050597">
    <property type="entry name" value="Cytochrome_c_Oxidase_Subunit"/>
</dbReference>
<feature type="chain" id="PRO_5016742696" evidence="7">
    <location>
        <begin position="24"/>
        <end position="122"/>
    </location>
</feature>
<keyword evidence="1" id="KW-0813">Transport</keyword>
<dbReference type="AlphaFoldDB" id="A0A356LKE6"/>
<dbReference type="PANTHER" id="PTHR33751">
    <property type="entry name" value="CBB3-TYPE CYTOCHROME C OXIDASE SUBUNIT FIXP"/>
    <property type="match status" value="1"/>
</dbReference>
<accession>A0A356LKE6</accession>
<evidence type="ECO:0000256" key="4">
    <source>
        <dbReference type="ARBA" id="ARBA00022982"/>
    </source>
</evidence>
<dbReference type="GO" id="GO:0046872">
    <property type="term" value="F:metal ion binding"/>
    <property type="evidence" value="ECO:0007669"/>
    <property type="project" value="UniProtKB-KW"/>
</dbReference>
<dbReference type="Gene3D" id="1.10.760.10">
    <property type="entry name" value="Cytochrome c-like domain"/>
    <property type="match status" value="1"/>
</dbReference>
<evidence type="ECO:0000256" key="3">
    <source>
        <dbReference type="ARBA" id="ARBA00022723"/>
    </source>
</evidence>
<feature type="signal peptide" evidence="7">
    <location>
        <begin position="1"/>
        <end position="23"/>
    </location>
</feature>
<evidence type="ECO:0000256" key="2">
    <source>
        <dbReference type="ARBA" id="ARBA00022617"/>
    </source>
</evidence>
<dbReference type="GO" id="GO:0020037">
    <property type="term" value="F:heme binding"/>
    <property type="evidence" value="ECO:0007669"/>
    <property type="project" value="InterPro"/>
</dbReference>
<comment type="caution">
    <text evidence="9">The sequence shown here is derived from an EMBL/GenBank/DDBJ whole genome shotgun (WGS) entry which is preliminary data.</text>
</comment>
<evidence type="ECO:0000256" key="5">
    <source>
        <dbReference type="ARBA" id="ARBA00023004"/>
    </source>
</evidence>
<evidence type="ECO:0000256" key="1">
    <source>
        <dbReference type="ARBA" id="ARBA00022448"/>
    </source>
</evidence>
<keyword evidence="3 6" id="KW-0479">Metal-binding</keyword>
<protein>
    <submittedName>
        <fullName evidence="9">Cytochrome</fullName>
    </submittedName>
</protein>
<dbReference type="InterPro" id="IPR036909">
    <property type="entry name" value="Cyt_c-like_dom_sf"/>
</dbReference>
<dbReference type="InterPro" id="IPR009056">
    <property type="entry name" value="Cyt_c-like_dom"/>
</dbReference>
<feature type="domain" description="Cytochrome c" evidence="8">
    <location>
        <begin position="24"/>
        <end position="114"/>
    </location>
</feature>
<evidence type="ECO:0000259" key="8">
    <source>
        <dbReference type="PROSITE" id="PS51007"/>
    </source>
</evidence>
<dbReference type="Pfam" id="PF00034">
    <property type="entry name" value="Cytochrom_C"/>
    <property type="match status" value="1"/>
</dbReference>
<evidence type="ECO:0000313" key="9">
    <source>
        <dbReference type="EMBL" id="HBP31188.1"/>
    </source>
</evidence>
<evidence type="ECO:0000313" key="10">
    <source>
        <dbReference type="Proteomes" id="UP000264036"/>
    </source>
</evidence>